<reference evidence="18 19" key="1">
    <citation type="journal article" date="2016" name="Mol. Biol. Evol.">
        <title>Comparative Genomics of Early-Diverging Mushroom-Forming Fungi Provides Insights into the Origins of Lignocellulose Decay Capabilities.</title>
        <authorList>
            <person name="Nagy L.G."/>
            <person name="Riley R."/>
            <person name="Tritt A."/>
            <person name="Adam C."/>
            <person name="Daum C."/>
            <person name="Floudas D."/>
            <person name="Sun H."/>
            <person name="Yadav J.S."/>
            <person name="Pangilinan J."/>
            <person name="Larsson K.H."/>
            <person name="Matsuura K."/>
            <person name="Barry K."/>
            <person name="Labutti K."/>
            <person name="Kuo R."/>
            <person name="Ohm R.A."/>
            <person name="Bhattacharya S.S."/>
            <person name="Shirouzu T."/>
            <person name="Yoshinaga Y."/>
            <person name="Martin F.M."/>
            <person name="Grigoriev I.V."/>
            <person name="Hibbett D.S."/>
        </authorList>
    </citation>
    <scope>NUCLEOTIDE SEQUENCE [LARGE SCALE GENOMIC DNA]</scope>
    <source>
        <strain evidence="18 19">HHB12029</strain>
    </source>
</reference>
<keyword evidence="19" id="KW-1185">Reference proteome</keyword>
<dbReference type="GO" id="GO:0005634">
    <property type="term" value="C:nucleus"/>
    <property type="evidence" value="ECO:0007669"/>
    <property type="project" value="UniProtKB-SubCell"/>
</dbReference>
<dbReference type="PROSITE" id="PS51747">
    <property type="entry name" value="CYT_DCMP_DEAMINASES_2"/>
    <property type="match status" value="1"/>
</dbReference>
<dbReference type="Proteomes" id="UP000077266">
    <property type="component" value="Unassembled WGS sequence"/>
</dbReference>
<comment type="function">
    <text evidence="12">Catalyzes the hydrolytic deamination of cytosine to uracil or 5-methylcytosine to thymine. Is involved in the pyrimidine salvage pathway, which allows the cell to utilize cytosine for pyrimidine nucleotide synthesis.</text>
</comment>
<evidence type="ECO:0000256" key="13">
    <source>
        <dbReference type="ARBA" id="ARBA00060700"/>
    </source>
</evidence>
<dbReference type="InterPro" id="IPR002125">
    <property type="entry name" value="CMP_dCMP_dom"/>
</dbReference>
<evidence type="ECO:0000256" key="3">
    <source>
        <dbReference type="ARBA" id="ARBA00004496"/>
    </source>
</evidence>
<evidence type="ECO:0000256" key="5">
    <source>
        <dbReference type="ARBA" id="ARBA00011738"/>
    </source>
</evidence>
<dbReference type="Gene3D" id="3.40.140.10">
    <property type="entry name" value="Cytidine Deaminase, domain 2"/>
    <property type="match status" value="1"/>
</dbReference>
<evidence type="ECO:0000259" key="17">
    <source>
        <dbReference type="PROSITE" id="PS51747"/>
    </source>
</evidence>
<evidence type="ECO:0000256" key="15">
    <source>
        <dbReference type="ARBA" id="ARBA00074321"/>
    </source>
</evidence>
<dbReference type="PANTHER" id="PTHR11079:SF190">
    <property type="entry name" value="CYTOSINE DEAMINASE"/>
    <property type="match status" value="1"/>
</dbReference>
<keyword evidence="7" id="KW-0479">Metal-binding</keyword>
<evidence type="ECO:0000256" key="2">
    <source>
        <dbReference type="ARBA" id="ARBA00004123"/>
    </source>
</evidence>
<dbReference type="GO" id="GO:0008835">
    <property type="term" value="F:diaminohydroxyphosphoribosylaminopyrimidine deaminase activity"/>
    <property type="evidence" value="ECO:0007669"/>
    <property type="project" value="TreeGrafter"/>
</dbReference>
<evidence type="ECO:0000313" key="18">
    <source>
        <dbReference type="EMBL" id="KZV91700.1"/>
    </source>
</evidence>
<dbReference type="EMBL" id="KV426022">
    <property type="protein sequence ID" value="KZV91700.1"/>
    <property type="molecule type" value="Genomic_DNA"/>
</dbReference>
<comment type="subunit">
    <text evidence="5">Homodimer.</text>
</comment>
<dbReference type="CDD" id="cd01285">
    <property type="entry name" value="nucleoside_deaminase"/>
    <property type="match status" value="1"/>
</dbReference>
<dbReference type="OrthoDB" id="408702at2759"/>
<dbReference type="AlphaFoldDB" id="A0A165HB21"/>
<evidence type="ECO:0000256" key="8">
    <source>
        <dbReference type="ARBA" id="ARBA00022801"/>
    </source>
</evidence>
<evidence type="ECO:0000256" key="4">
    <source>
        <dbReference type="ARBA" id="ARBA00006576"/>
    </source>
</evidence>
<dbReference type="FunFam" id="3.40.140.10:FF:000016">
    <property type="entry name" value="Cytosine deaminase"/>
    <property type="match status" value="1"/>
</dbReference>
<gene>
    <name evidence="18" type="ORF">EXIGLDRAFT_710431</name>
</gene>
<dbReference type="GO" id="GO:0046872">
    <property type="term" value="F:metal ion binding"/>
    <property type="evidence" value="ECO:0007669"/>
    <property type="project" value="UniProtKB-KW"/>
</dbReference>
<dbReference type="GO" id="GO:0004131">
    <property type="term" value="F:cytosine deaminase activity"/>
    <property type="evidence" value="ECO:0007669"/>
    <property type="project" value="UniProtKB-EC"/>
</dbReference>
<keyword evidence="9" id="KW-0862">Zinc</keyword>
<evidence type="ECO:0000256" key="6">
    <source>
        <dbReference type="ARBA" id="ARBA00022490"/>
    </source>
</evidence>
<dbReference type="Pfam" id="PF00383">
    <property type="entry name" value="dCMP_cyt_deam_1"/>
    <property type="match status" value="1"/>
</dbReference>
<comment type="catalytic activity">
    <reaction evidence="11">
        <text>cytosine + H2O + H(+) = uracil + NH4(+)</text>
        <dbReference type="Rhea" id="RHEA:20605"/>
        <dbReference type="ChEBI" id="CHEBI:15377"/>
        <dbReference type="ChEBI" id="CHEBI:15378"/>
        <dbReference type="ChEBI" id="CHEBI:16040"/>
        <dbReference type="ChEBI" id="CHEBI:17568"/>
        <dbReference type="ChEBI" id="CHEBI:28938"/>
        <dbReference type="EC" id="3.5.4.1"/>
    </reaction>
</comment>
<evidence type="ECO:0000256" key="9">
    <source>
        <dbReference type="ARBA" id="ARBA00022833"/>
    </source>
</evidence>
<comment type="pathway">
    <text evidence="13">Pyrimidine metabolism; UMP biosynthesis via salvage pathway; uracil from cytosine: step 1/1.</text>
</comment>
<evidence type="ECO:0000256" key="7">
    <source>
        <dbReference type="ARBA" id="ARBA00022723"/>
    </source>
</evidence>
<evidence type="ECO:0000256" key="14">
    <source>
        <dbReference type="ARBA" id="ARBA00066550"/>
    </source>
</evidence>
<keyword evidence="10" id="KW-0539">Nucleus</keyword>
<comment type="similarity">
    <text evidence="4">Belongs to the cytidine and deoxycytidylate deaminase family.</text>
</comment>
<evidence type="ECO:0000313" key="19">
    <source>
        <dbReference type="Proteomes" id="UP000077266"/>
    </source>
</evidence>
<proteinExistence type="inferred from homology"/>
<dbReference type="STRING" id="1314781.A0A165HB21"/>
<dbReference type="InterPro" id="IPR016193">
    <property type="entry name" value="Cytidine_deaminase-like"/>
</dbReference>
<keyword evidence="8" id="KW-0378">Hydrolase</keyword>
<evidence type="ECO:0000256" key="16">
    <source>
        <dbReference type="ARBA" id="ARBA00084039"/>
    </source>
</evidence>
<keyword evidence="6" id="KW-0963">Cytoplasm</keyword>
<dbReference type="GO" id="GO:0019858">
    <property type="term" value="P:cytosine metabolic process"/>
    <property type="evidence" value="ECO:0007669"/>
    <property type="project" value="UniProtKB-ARBA"/>
</dbReference>
<dbReference type="SUPFAM" id="SSF53927">
    <property type="entry name" value="Cytidine deaminase-like"/>
    <property type="match status" value="1"/>
</dbReference>
<evidence type="ECO:0000256" key="11">
    <source>
        <dbReference type="ARBA" id="ARBA00050113"/>
    </source>
</evidence>
<comment type="cofactor">
    <cofactor evidence="1">
        <name>Zn(2+)</name>
        <dbReference type="ChEBI" id="CHEBI:29105"/>
    </cofactor>
</comment>
<dbReference type="EC" id="3.5.4.1" evidence="14"/>
<accession>A0A165HB21</accession>
<protein>
    <recommendedName>
        <fullName evidence="15">Cytosine deaminase</fullName>
        <ecNumber evidence="14">3.5.4.1</ecNumber>
    </recommendedName>
    <alternativeName>
        <fullName evidence="16">Cytosine aminohydrolase</fullName>
    </alternativeName>
</protein>
<sequence>MTPRKGIGRTPPTSAPLAADLANMQHAIESAAAGLAEGGVPIGACLVNNRTGEVLGVGRNRRVQMGSAIRHGETDCLENVGRLPASVYRECTIYTTLSPCAMCTGACILYEIPRVVIGENESFLGAEQTLKAHRIKVHLQECKVMMKEFIDMKPEVWWEDIGEEKRANEA</sequence>
<dbReference type="InParanoid" id="A0A165HB21"/>
<evidence type="ECO:0000256" key="10">
    <source>
        <dbReference type="ARBA" id="ARBA00023242"/>
    </source>
</evidence>
<name>A0A165HB21_EXIGL</name>
<feature type="domain" description="CMP/dCMP-type deaminase" evidence="17">
    <location>
        <begin position="18"/>
        <end position="137"/>
    </location>
</feature>
<dbReference type="GO" id="GO:0005737">
    <property type="term" value="C:cytoplasm"/>
    <property type="evidence" value="ECO:0007669"/>
    <property type="project" value="UniProtKB-SubCell"/>
</dbReference>
<evidence type="ECO:0000256" key="12">
    <source>
        <dbReference type="ARBA" id="ARBA00056232"/>
    </source>
</evidence>
<evidence type="ECO:0000256" key="1">
    <source>
        <dbReference type="ARBA" id="ARBA00001947"/>
    </source>
</evidence>
<comment type="subcellular location">
    <subcellularLocation>
        <location evidence="3">Cytoplasm</location>
    </subcellularLocation>
    <subcellularLocation>
        <location evidence="2">Nucleus</location>
    </subcellularLocation>
</comment>
<dbReference type="PANTHER" id="PTHR11079">
    <property type="entry name" value="CYTOSINE DEAMINASE FAMILY MEMBER"/>
    <property type="match status" value="1"/>
</dbReference>
<organism evidence="18 19">
    <name type="scientific">Exidia glandulosa HHB12029</name>
    <dbReference type="NCBI Taxonomy" id="1314781"/>
    <lineage>
        <taxon>Eukaryota</taxon>
        <taxon>Fungi</taxon>
        <taxon>Dikarya</taxon>
        <taxon>Basidiomycota</taxon>
        <taxon>Agaricomycotina</taxon>
        <taxon>Agaricomycetes</taxon>
        <taxon>Auriculariales</taxon>
        <taxon>Exidiaceae</taxon>
        <taxon>Exidia</taxon>
    </lineage>
</organism>